<dbReference type="Proteomes" id="UP000823388">
    <property type="component" value="Chromosome 8K"/>
</dbReference>
<sequence length="82" mass="9330">MDLILVHSPLQRRKLVDFIWESPCGFAPVCEFFCLTTSFVFKQNIISSPQSSLRIFTTNSSNPIVLNHISVLCFLPNITQLD</sequence>
<organism evidence="1 2">
    <name type="scientific">Panicum virgatum</name>
    <name type="common">Blackwell switchgrass</name>
    <dbReference type="NCBI Taxonomy" id="38727"/>
    <lineage>
        <taxon>Eukaryota</taxon>
        <taxon>Viridiplantae</taxon>
        <taxon>Streptophyta</taxon>
        <taxon>Embryophyta</taxon>
        <taxon>Tracheophyta</taxon>
        <taxon>Spermatophyta</taxon>
        <taxon>Magnoliopsida</taxon>
        <taxon>Liliopsida</taxon>
        <taxon>Poales</taxon>
        <taxon>Poaceae</taxon>
        <taxon>PACMAD clade</taxon>
        <taxon>Panicoideae</taxon>
        <taxon>Panicodae</taxon>
        <taxon>Paniceae</taxon>
        <taxon>Panicinae</taxon>
        <taxon>Panicum</taxon>
        <taxon>Panicum sect. Hiantes</taxon>
    </lineage>
</organism>
<accession>A0A8T0PIX2</accession>
<keyword evidence="2" id="KW-1185">Reference proteome</keyword>
<name>A0A8T0PIX2_PANVG</name>
<reference evidence="1" key="1">
    <citation type="submission" date="2020-05" db="EMBL/GenBank/DDBJ databases">
        <title>WGS assembly of Panicum virgatum.</title>
        <authorList>
            <person name="Lovell J.T."/>
            <person name="Jenkins J."/>
            <person name="Shu S."/>
            <person name="Juenger T.E."/>
            <person name="Schmutz J."/>
        </authorList>
    </citation>
    <scope>NUCLEOTIDE SEQUENCE</scope>
    <source>
        <strain evidence="1">AP13</strain>
    </source>
</reference>
<comment type="caution">
    <text evidence="1">The sequence shown here is derived from an EMBL/GenBank/DDBJ whole genome shotgun (WGS) entry which is preliminary data.</text>
</comment>
<proteinExistence type="predicted"/>
<evidence type="ECO:0000313" key="1">
    <source>
        <dbReference type="EMBL" id="KAG2561903.1"/>
    </source>
</evidence>
<protein>
    <submittedName>
        <fullName evidence="1">Uncharacterized protein</fullName>
    </submittedName>
</protein>
<dbReference type="AlphaFoldDB" id="A0A8T0PIX2"/>
<dbReference type="EMBL" id="CM029051">
    <property type="protein sequence ID" value="KAG2561903.1"/>
    <property type="molecule type" value="Genomic_DNA"/>
</dbReference>
<evidence type="ECO:0000313" key="2">
    <source>
        <dbReference type="Proteomes" id="UP000823388"/>
    </source>
</evidence>
<gene>
    <name evidence="1" type="ORF">PVAP13_8KG357902</name>
</gene>